<feature type="compositionally biased region" description="Pro residues" evidence="11">
    <location>
        <begin position="464"/>
        <end position="474"/>
    </location>
</feature>
<evidence type="ECO:0000256" key="4">
    <source>
        <dbReference type="ARBA" id="ARBA00022475"/>
    </source>
</evidence>
<evidence type="ECO:0000313" key="14">
    <source>
        <dbReference type="EMBL" id="QPP05300.1"/>
    </source>
</evidence>
<evidence type="ECO:0000256" key="9">
    <source>
        <dbReference type="ARBA" id="ARBA00037295"/>
    </source>
</evidence>
<dbReference type="FunFam" id="1.20.1250.20:FF:000001">
    <property type="entry name" value="Dicarboxylate MFS transporter"/>
    <property type="match status" value="1"/>
</dbReference>
<dbReference type="EMBL" id="CP048882">
    <property type="protein sequence ID" value="QPP05300.1"/>
    <property type="molecule type" value="Genomic_DNA"/>
</dbReference>
<accession>A0A7T1T2P2</accession>
<evidence type="ECO:0000259" key="13">
    <source>
        <dbReference type="PROSITE" id="PS50850"/>
    </source>
</evidence>
<evidence type="ECO:0000256" key="7">
    <source>
        <dbReference type="ARBA" id="ARBA00022989"/>
    </source>
</evidence>
<feature type="region of interest" description="Disordered" evidence="11">
    <location>
        <begin position="449"/>
        <end position="474"/>
    </location>
</feature>
<feature type="domain" description="Major facilitator superfamily (MFS) profile" evidence="13">
    <location>
        <begin position="21"/>
        <end position="436"/>
    </location>
</feature>
<dbReference type="InterPro" id="IPR036259">
    <property type="entry name" value="MFS_trans_sf"/>
</dbReference>
<evidence type="ECO:0000256" key="12">
    <source>
        <dbReference type="SAM" id="Phobius"/>
    </source>
</evidence>
<feature type="transmembrane region" description="Helical" evidence="12">
    <location>
        <begin position="290"/>
        <end position="309"/>
    </location>
</feature>
<dbReference type="PROSITE" id="PS00216">
    <property type="entry name" value="SUGAR_TRANSPORT_1"/>
    <property type="match status" value="1"/>
</dbReference>
<evidence type="ECO:0000256" key="10">
    <source>
        <dbReference type="ARBA" id="ARBA00039918"/>
    </source>
</evidence>
<evidence type="ECO:0000256" key="1">
    <source>
        <dbReference type="ARBA" id="ARBA00004651"/>
    </source>
</evidence>
<dbReference type="CDD" id="cd17369">
    <property type="entry name" value="MFS_ShiA_like"/>
    <property type="match status" value="1"/>
</dbReference>
<evidence type="ECO:0000256" key="8">
    <source>
        <dbReference type="ARBA" id="ARBA00023136"/>
    </source>
</evidence>
<feature type="transmembrane region" description="Helical" evidence="12">
    <location>
        <begin position="384"/>
        <end position="405"/>
    </location>
</feature>
<dbReference type="PANTHER" id="PTHR43045">
    <property type="entry name" value="SHIKIMATE TRANSPORTER"/>
    <property type="match status" value="1"/>
</dbReference>
<feature type="transmembrane region" description="Helical" evidence="12">
    <location>
        <begin position="170"/>
        <end position="187"/>
    </location>
</feature>
<evidence type="ECO:0000256" key="6">
    <source>
        <dbReference type="ARBA" id="ARBA00022847"/>
    </source>
</evidence>
<dbReference type="AlphaFoldDB" id="A0A7T1T2P2"/>
<dbReference type="PROSITE" id="PS50850">
    <property type="entry name" value="MFS"/>
    <property type="match status" value="1"/>
</dbReference>
<feature type="transmembrane region" description="Helical" evidence="12">
    <location>
        <begin position="193"/>
        <end position="213"/>
    </location>
</feature>
<dbReference type="Pfam" id="PF07690">
    <property type="entry name" value="MFS_1"/>
    <property type="match status" value="1"/>
</dbReference>
<evidence type="ECO:0000256" key="5">
    <source>
        <dbReference type="ARBA" id="ARBA00022692"/>
    </source>
</evidence>
<keyword evidence="15" id="KW-1185">Reference proteome</keyword>
<evidence type="ECO:0000256" key="11">
    <source>
        <dbReference type="SAM" id="MobiDB-lite"/>
    </source>
</evidence>
<feature type="transmembrane region" description="Helical" evidence="12">
    <location>
        <begin position="124"/>
        <end position="149"/>
    </location>
</feature>
<feature type="transmembrane region" description="Helical" evidence="12">
    <location>
        <begin position="21"/>
        <end position="39"/>
    </location>
</feature>
<proteinExistence type="inferred from homology"/>
<feature type="transmembrane region" description="Helical" evidence="12">
    <location>
        <begin position="254"/>
        <end position="278"/>
    </location>
</feature>
<dbReference type="KEGG" id="sbat:G4Z16_01610"/>
<gene>
    <name evidence="14" type="ORF">G4Z16_01610</name>
</gene>
<dbReference type="InterPro" id="IPR011701">
    <property type="entry name" value="MFS"/>
</dbReference>
<feature type="transmembrane region" description="Helical" evidence="12">
    <location>
        <begin position="345"/>
        <end position="372"/>
    </location>
</feature>
<feature type="transmembrane region" description="Helical" evidence="12">
    <location>
        <begin position="321"/>
        <end position="339"/>
    </location>
</feature>
<keyword evidence="3" id="KW-0813">Transport</keyword>
<keyword evidence="7 12" id="KW-1133">Transmembrane helix</keyword>
<dbReference type="Proteomes" id="UP000595046">
    <property type="component" value="Chromosome"/>
</dbReference>
<dbReference type="InterPro" id="IPR005829">
    <property type="entry name" value="Sugar_transporter_CS"/>
</dbReference>
<dbReference type="GO" id="GO:0005886">
    <property type="term" value="C:plasma membrane"/>
    <property type="evidence" value="ECO:0007669"/>
    <property type="project" value="UniProtKB-SubCell"/>
</dbReference>
<dbReference type="GO" id="GO:0015293">
    <property type="term" value="F:symporter activity"/>
    <property type="evidence" value="ECO:0007669"/>
    <property type="project" value="UniProtKB-KW"/>
</dbReference>
<sequence length="474" mass="49368">MIHSSHTGKSKTATPRGLRKVVAAATAGTAIEFYDFFLYGSAAATVFNTVFFPENSALVGALLALATYAVGFVARPLGGVLFGHFGDRLGRKRMLVVSLLMMGGSTVLIAAVPSYATIGVAAPLLLVLLRLTQGLALGGEWGGAVLLIAEHGDHRRRGFWTSWAQAGGPLGNLISTAVLWVMAALMSEEAFTAWGWRIPFALSALLIAVGFFLRRSIEESPLYHQAAEHHGPRRQEAQVHSPVALVLRHHRKPVLIAFFAGIGEKTTYYTFAIFGLTYLVETVGVPKAQVLNALTIGSVFWFLTIIVAGRLSDIIGRRITTLTGVALAAAWVPVGFTWASGGGSVAITALMTVGLIADGIIAGGTAAFFAELFPTHVRFSGASLGYQLATVVGGSVAPLLGVALLAATGSIAPVMVFVLAMLALAAAAMFAAGETKDLDLADIPTDAAAVPKTPSSGLAASQPTPTPTPEPPAQ</sequence>
<name>A0A7T1T2P2_9ACTN</name>
<keyword evidence="5 12" id="KW-0812">Transmembrane</keyword>
<evidence type="ECO:0000313" key="15">
    <source>
        <dbReference type="Proteomes" id="UP000595046"/>
    </source>
</evidence>
<dbReference type="Gene3D" id="1.20.1250.20">
    <property type="entry name" value="MFS general substrate transporter like domains"/>
    <property type="match status" value="2"/>
</dbReference>
<evidence type="ECO:0000256" key="3">
    <source>
        <dbReference type="ARBA" id="ARBA00022448"/>
    </source>
</evidence>
<feature type="transmembrane region" description="Helical" evidence="12">
    <location>
        <begin position="94"/>
        <end position="118"/>
    </location>
</feature>
<feature type="transmembrane region" description="Helical" evidence="12">
    <location>
        <begin position="411"/>
        <end position="432"/>
    </location>
</feature>
<feature type="transmembrane region" description="Helical" evidence="12">
    <location>
        <begin position="59"/>
        <end position="82"/>
    </location>
</feature>
<feature type="compositionally biased region" description="Polar residues" evidence="11">
    <location>
        <begin position="453"/>
        <end position="462"/>
    </location>
</feature>
<dbReference type="InterPro" id="IPR020846">
    <property type="entry name" value="MFS_dom"/>
</dbReference>
<dbReference type="RefSeq" id="WP_197348806.1">
    <property type="nucleotide sequence ID" value="NZ_CP048882.1"/>
</dbReference>
<organism evidence="14 15">
    <name type="scientific">Streptomyces bathyalis</name>
    <dbReference type="NCBI Taxonomy" id="2710756"/>
    <lineage>
        <taxon>Bacteria</taxon>
        <taxon>Bacillati</taxon>
        <taxon>Actinomycetota</taxon>
        <taxon>Actinomycetes</taxon>
        <taxon>Kitasatosporales</taxon>
        <taxon>Streptomycetaceae</taxon>
        <taxon>Streptomyces</taxon>
    </lineage>
</organism>
<comment type="function">
    <text evidence="9">May be a proton symporter involved in the uptake of osmolytes such as proline and glycine betaine.</text>
</comment>
<evidence type="ECO:0000256" key="2">
    <source>
        <dbReference type="ARBA" id="ARBA00008240"/>
    </source>
</evidence>
<comment type="subcellular location">
    <subcellularLocation>
        <location evidence="1">Cell membrane</location>
        <topology evidence="1">Multi-pass membrane protein</topology>
    </subcellularLocation>
</comment>
<reference evidence="15" key="1">
    <citation type="submission" date="2020-02" db="EMBL/GenBank/DDBJ databases">
        <title>Streptomyces sp. ASO4wet.</title>
        <authorList>
            <person name="Risdian C."/>
            <person name="Landwehr W."/>
            <person name="Schupp P."/>
            <person name="Wink J."/>
        </authorList>
    </citation>
    <scope>NUCLEOTIDE SEQUENCE [LARGE SCALE GENOMIC DNA]</scope>
    <source>
        <strain evidence="15">ASO4wet</strain>
    </source>
</reference>
<protein>
    <recommendedName>
        <fullName evidence="10">Putative proline/betaine transporter</fullName>
    </recommendedName>
</protein>
<keyword evidence="4" id="KW-1003">Cell membrane</keyword>
<keyword evidence="6" id="KW-0769">Symport</keyword>
<comment type="similarity">
    <text evidence="2">Belongs to the major facilitator superfamily. Metabolite:H+ Symporter (MHS) family (TC 2.A.1.6) family.</text>
</comment>
<dbReference type="SUPFAM" id="SSF103473">
    <property type="entry name" value="MFS general substrate transporter"/>
    <property type="match status" value="1"/>
</dbReference>
<dbReference type="PANTHER" id="PTHR43045:SF1">
    <property type="entry name" value="SHIKIMATE TRANSPORTER"/>
    <property type="match status" value="1"/>
</dbReference>
<keyword evidence="8 12" id="KW-0472">Membrane</keyword>